<keyword evidence="1" id="KW-0479">Metal-binding</keyword>
<keyword evidence="6" id="KW-1185">Reference proteome</keyword>
<evidence type="ECO:0000313" key="5">
    <source>
        <dbReference type="EMBL" id="KAJ8542273.1"/>
    </source>
</evidence>
<dbReference type="InterPro" id="IPR013083">
    <property type="entry name" value="Znf_RING/FYVE/PHD"/>
</dbReference>
<name>A0A9Q1LUT3_9SOLA</name>
<dbReference type="InterPro" id="IPR001841">
    <property type="entry name" value="Znf_RING"/>
</dbReference>
<feature type="domain" description="RING-type" evidence="4">
    <location>
        <begin position="164"/>
        <end position="206"/>
    </location>
</feature>
<dbReference type="InterPro" id="IPR053070">
    <property type="entry name" value="RING-type_E3_ubiquitin-ligase"/>
</dbReference>
<dbReference type="EMBL" id="JAJAGQ010000015">
    <property type="protein sequence ID" value="KAJ8542273.1"/>
    <property type="molecule type" value="Genomic_DNA"/>
</dbReference>
<evidence type="ECO:0000256" key="1">
    <source>
        <dbReference type="PROSITE-ProRule" id="PRU00175"/>
    </source>
</evidence>
<dbReference type="SUPFAM" id="SSF57850">
    <property type="entry name" value="RING/U-box"/>
    <property type="match status" value="1"/>
</dbReference>
<keyword evidence="3" id="KW-0812">Transmembrane</keyword>
<feature type="compositionally biased region" description="Polar residues" evidence="2">
    <location>
        <begin position="260"/>
        <end position="270"/>
    </location>
</feature>
<keyword evidence="1" id="KW-0863">Zinc-finger</keyword>
<dbReference type="PANTHER" id="PTHR47035:SF5">
    <property type="entry name" value="RING-H2 FINGER PROTEIN ATL2-LIKE"/>
    <property type="match status" value="1"/>
</dbReference>
<feature type="region of interest" description="Disordered" evidence="2">
    <location>
        <begin position="247"/>
        <end position="270"/>
    </location>
</feature>
<feature type="transmembrane region" description="Helical" evidence="3">
    <location>
        <begin position="85"/>
        <end position="108"/>
    </location>
</feature>
<evidence type="ECO:0000313" key="6">
    <source>
        <dbReference type="Proteomes" id="UP001152561"/>
    </source>
</evidence>
<evidence type="ECO:0000259" key="4">
    <source>
        <dbReference type="PROSITE" id="PS50089"/>
    </source>
</evidence>
<evidence type="ECO:0000256" key="2">
    <source>
        <dbReference type="SAM" id="MobiDB-lite"/>
    </source>
</evidence>
<protein>
    <recommendedName>
        <fullName evidence="4">RING-type domain-containing protein</fullName>
    </recommendedName>
</protein>
<proteinExistence type="predicted"/>
<accession>A0A9Q1LUT3</accession>
<dbReference type="GO" id="GO:0008270">
    <property type="term" value="F:zinc ion binding"/>
    <property type="evidence" value="ECO:0007669"/>
    <property type="project" value="UniProtKB-KW"/>
</dbReference>
<keyword evidence="3" id="KW-1133">Transmembrane helix</keyword>
<dbReference type="SMART" id="SM00184">
    <property type="entry name" value="RING"/>
    <property type="match status" value="1"/>
</dbReference>
<dbReference type="Proteomes" id="UP001152561">
    <property type="component" value="Unassembled WGS sequence"/>
</dbReference>
<keyword evidence="3" id="KW-0472">Membrane</keyword>
<sequence>MVVTEQELKFSWRFEYGAFDWTIKLQSSKKSSWKFEYWAFDWTVKLQSWKKSSWKFEYWAFDWIVKLQSWKKSSWKKMTSSGVNLVMTVIGFTVSTIFIVFVCTRLICARIQYLTRRRSSAYTSRSDLNILERGLNGLEPHAVANFPTKKYSDEFFTCAEDTQCTVCLAEYREEDTLRILPLCGHYFHATCIDIWFQQQSTCPVCRISLRETVEKKCFMQHLFSSAVRSQYAMDSLNVNLNQCSSSGQRLSSRLHDSQRTDPTTASASNA</sequence>
<dbReference type="PROSITE" id="PS50089">
    <property type="entry name" value="ZF_RING_2"/>
    <property type="match status" value="1"/>
</dbReference>
<dbReference type="AlphaFoldDB" id="A0A9Q1LUT3"/>
<keyword evidence="1" id="KW-0862">Zinc</keyword>
<gene>
    <name evidence="5" type="ORF">K7X08_017139</name>
</gene>
<dbReference type="OrthoDB" id="8062037at2759"/>
<dbReference type="Pfam" id="PF13639">
    <property type="entry name" value="zf-RING_2"/>
    <property type="match status" value="1"/>
</dbReference>
<dbReference type="PANTHER" id="PTHR47035">
    <property type="entry name" value="OS11G0150450 PROTEIN"/>
    <property type="match status" value="1"/>
</dbReference>
<evidence type="ECO:0000256" key="3">
    <source>
        <dbReference type="SAM" id="Phobius"/>
    </source>
</evidence>
<organism evidence="5 6">
    <name type="scientific">Anisodus acutangulus</name>
    <dbReference type="NCBI Taxonomy" id="402998"/>
    <lineage>
        <taxon>Eukaryota</taxon>
        <taxon>Viridiplantae</taxon>
        <taxon>Streptophyta</taxon>
        <taxon>Embryophyta</taxon>
        <taxon>Tracheophyta</taxon>
        <taxon>Spermatophyta</taxon>
        <taxon>Magnoliopsida</taxon>
        <taxon>eudicotyledons</taxon>
        <taxon>Gunneridae</taxon>
        <taxon>Pentapetalae</taxon>
        <taxon>asterids</taxon>
        <taxon>lamiids</taxon>
        <taxon>Solanales</taxon>
        <taxon>Solanaceae</taxon>
        <taxon>Solanoideae</taxon>
        <taxon>Hyoscyameae</taxon>
        <taxon>Anisodus</taxon>
    </lineage>
</organism>
<dbReference type="CDD" id="cd16461">
    <property type="entry name" value="RING-H2_EL5-like"/>
    <property type="match status" value="1"/>
</dbReference>
<comment type="caution">
    <text evidence="5">The sequence shown here is derived from an EMBL/GenBank/DDBJ whole genome shotgun (WGS) entry which is preliminary data.</text>
</comment>
<reference evidence="6" key="1">
    <citation type="journal article" date="2023" name="Proc. Natl. Acad. Sci. U.S.A.">
        <title>Genomic and structural basis for evolution of tropane alkaloid biosynthesis.</title>
        <authorList>
            <person name="Wanga Y.-J."/>
            <person name="Taina T."/>
            <person name="Yua J.-Y."/>
            <person name="Lia J."/>
            <person name="Xua B."/>
            <person name="Chenc J."/>
            <person name="D'Auriad J.C."/>
            <person name="Huanga J.-P."/>
            <person name="Huanga S.-X."/>
        </authorList>
    </citation>
    <scope>NUCLEOTIDE SEQUENCE [LARGE SCALE GENOMIC DNA]</scope>
    <source>
        <strain evidence="6">cv. KIB-2019</strain>
    </source>
</reference>
<dbReference type="Gene3D" id="3.30.40.10">
    <property type="entry name" value="Zinc/RING finger domain, C3HC4 (zinc finger)"/>
    <property type="match status" value="1"/>
</dbReference>